<dbReference type="OrthoDB" id="1122787at2"/>
<dbReference type="STRING" id="216903.SAMN05444371_2290"/>
<evidence type="ECO:0000313" key="1">
    <source>
        <dbReference type="EMBL" id="SHK40558.1"/>
    </source>
</evidence>
<dbReference type="RefSeq" id="WP_072997971.1">
    <property type="nucleotide sequence ID" value="NZ_FRAM01000002.1"/>
</dbReference>
<sequence>MSSAELQLKLDVINQITELKEIRVIKQIKKLLDFELDEEIYLLSQQQESRIAEARKEYANGEISTGEEVKKEIEQWLNEK</sequence>
<protein>
    <recommendedName>
        <fullName evidence="3">Addiction module protein</fullName>
    </recommendedName>
</protein>
<keyword evidence="2" id="KW-1185">Reference proteome</keyword>
<reference evidence="2" key="1">
    <citation type="submission" date="2016-11" db="EMBL/GenBank/DDBJ databases">
        <authorList>
            <person name="Varghese N."/>
            <person name="Submissions S."/>
        </authorList>
    </citation>
    <scope>NUCLEOTIDE SEQUENCE [LARGE SCALE GENOMIC DNA]</scope>
    <source>
        <strain evidence="2">DSM 18016</strain>
    </source>
</reference>
<organism evidence="1 2">
    <name type="scientific">Epilithonimonas mollis</name>
    <dbReference type="NCBI Taxonomy" id="216903"/>
    <lineage>
        <taxon>Bacteria</taxon>
        <taxon>Pseudomonadati</taxon>
        <taxon>Bacteroidota</taxon>
        <taxon>Flavobacteriia</taxon>
        <taxon>Flavobacteriales</taxon>
        <taxon>Weeksellaceae</taxon>
        <taxon>Chryseobacterium group</taxon>
        <taxon>Epilithonimonas</taxon>
    </lineage>
</organism>
<dbReference type="EMBL" id="FRAM01000002">
    <property type="protein sequence ID" value="SHK40558.1"/>
    <property type="molecule type" value="Genomic_DNA"/>
</dbReference>
<gene>
    <name evidence="1" type="ORF">SAMN05444371_2290</name>
</gene>
<evidence type="ECO:0008006" key="3">
    <source>
        <dbReference type="Google" id="ProtNLM"/>
    </source>
</evidence>
<dbReference type="AlphaFoldDB" id="A0A1M6S7Q3"/>
<name>A0A1M6S7Q3_9FLAO</name>
<proteinExistence type="predicted"/>
<evidence type="ECO:0000313" key="2">
    <source>
        <dbReference type="Proteomes" id="UP000184498"/>
    </source>
</evidence>
<accession>A0A1M6S7Q3</accession>
<dbReference type="Proteomes" id="UP000184498">
    <property type="component" value="Unassembled WGS sequence"/>
</dbReference>